<feature type="binding site" evidence="14">
    <location>
        <position position="369"/>
    </location>
    <ligand>
        <name>Zn(2+)</name>
        <dbReference type="ChEBI" id="CHEBI:29105"/>
        <note>catalytic</note>
    </ligand>
</feature>
<dbReference type="InterPro" id="IPR045864">
    <property type="entry name" value="aa-tRNA-synth_II/BPL/LPL"/>
</dbReference>
<dbReference type="InterPro" id="IPR004154">
    <property type="entry name" value="Anticodon-bd"/>
</dbReference>
<keyword evidence="4 14" id="KW-0820">tRNA-binding</keyword>
<dbReference type="CDD" id="cd00771">
    <property type="entry name" value="ThrRS_core"/>
    <property type="match status" value="1"/>
</dbReference>
<evidence type="ECO:0000256" key="5">
    <source>
        <dbReference type="ARBA" id="ARBA00022598"/>
    </source>
</evidence>
<dbReference type="RefSeq" id="WP_145933761.1">
    <property type="nucleotide sequence ID" value="NZ_BNAV01000007.1"/>
</dbReference>
<feature type="binding site" evidence="14">
    <location>
        <position position="420"/>
    </location>
    <ligand>
        <name>Zn(2+)</name>
        <dbReference type="ChEBI" id="CHEBI:29105"/>
        <note>catalytic</note>
    </ligand>
</feature>
<evidence type="ECO:0000259" key="16">
    <source>
        <dbReference type="PROSITE" id="PS51880"/>
    </source>
</evidence>
<comment type="subunit">
    <text evidence="14">Homodimer.</text>
</comment>
<dbReference type="Gene3D" id="3.30.930.10">
    <property type="entry name" value="Bira Bifunctional Protein, Domain 2"/>
    <property type="match status" value="1"/>
</dbReference>
<evidence type="ECO:0000259" key="15">
    <source>
        <dbReference type="PROSITE" id="PS50862"/>
    </source>
</evidence>
<feature type="domain" description="TGS" evidence="16">
    <location>
        <begin position="1"/>
        <end position="67"/>
    </location>
</feature>
<comment type="subcellular location">
    <subcellularLocation>
        <location evidence="1 14">Cytoplasm</location>
    </subcellularLocation>
</comment>
<evidence type="ECO:0000313" key="17">
    <source>
        <dbReference type="EMBL" id="GHF67619.1"/>
    </source>
</evidence>
<keyword evidence="10 14" id="KW-0694">RNA-binding</keyword>
<comment type="cofactor">
    <cofactor evidence="14">
        <name>Zn(2+)</name>
        <dbReference type="ChEBI" id="CHEBI:29105"/>
    </cofactor>
    <text evidence="14">Binds 1 zinc ion per subunit.</text>
</comment>
<dbReference type="GO" id="GO:0004829">
    <property type="term" value="F:threonine-tRNA ligase activity"/>
    <property type="evidence" value="ECO:0007669"/>
    <property type="project" value="UniProtKB-UniRule"/>
</dbReference>
<dbReference type="SUPFAM" id="SSF55681">
    <property type="entry name" value="Class II aaRS and biotin synthetases"/>
    <property type="match status" value="1"/>
</dbReference>
<evidence type="ECO:0000256" key="14">
    <source>
        <dbReference type="HAMAP-Rule" id="MF_00184"/>
    </source>
</evidence>
<evidence type="ECO:0000256" key="1">
    <source>
        <dbReference type="ARBA" id="ARBA00004496"/>
    </source>
</evidence>
<dbReference type="InterPro" id="IPR018163">
    <property type="entry name" value="Thr/Ala-tRNA-synth_IIc_edit"/>
</dbReference>
<dbReference type="InterPro" id="IPR006195">
    <property type="entry name" value="aa-tRNA-synth_II"/>
</dbReference>
<keyword evidence="12 14" id="KW-0030">Aminoacyl-tRNA synthetase</keyword>
<dbReference type="InterPro" id="IPR002320">
    <property type="entry name" value="Thr-tRNA-ligase_IIa"/>
</dbReference>
<dbReference type="FunFam" id="3.30.930.10:FF:000019">
    <property type="entry name" value="Threonine--tRNA ligase"/>
    <property type="match status" value="1"/>
</dbReference>
<dbReference type="EC" id="6.1.1.3" evidence="14"/>
<gene>
    <name evidence="14 17" type="primary">thrS</name>
    <name evidence="17" type="ORF">GCM10017566_46680</name>
</gene>
<dbReference type="FunFam" id="3.30.54.20:FF:000003">
    <property type="entry name" value="Threonine--tRNA ligase"/>
    <property type="match status" value="1"/>
</dbReference>
<evidence type="ECO:0000256" key="2">
    <source>
        <dbReference type="ARBA" id="ARBA00008226"/>
    </source>
</evidence>
<dbReference type="Pfam" id="PF00587">
    <property type="entry name" value="tRNA-synt_2b"/>
    <property type="match status" value="1"/>
</dbReference>
<protein>
    <recommendedName>
        <fullName evidence="14">Threonine--tRNA ligase</fullName>
        <ecNumber evidence="14">6.1.1.3</ecNumber>
    </recommendedName>
    <alternativeName>
        <fullName evidence="14">Threonyl-tRNA synthetase</fullName>
        <shortName evidence="14">ThrRS</shortName>
    </alternativeName>
</protein>
<evidence type="ECO:0000256" key="9">
    <source>
        <dbReference type="ARBA" id="ARBA00022840"/>
    </source>
</evidence>
<keyword evidence="3 14" id="KW-0963">Cytoplasm</keyword>
<keyword evidence="18" id="KW-1185">Reference proteome</keyword>
<dbReference type="InterPro" id="IPR033728">
    <property type="entry name" value="ThrRS_core"/>
</dbReference>
<dbReference type="SMART" id="SM00863">
    <property type="entry name" value="tRNA_SAD"/>
    <property type="match status" value="1"/>
</dbReference>
<dbReference type="Pfam" id="PF07973">
    <property type="entry name" value="tRNA_SAD"/>
    <property type="match status" value="1"/>
</dbReference>
<dbReference type="GO" id="GO:0005737">
    <property type="term" value="C:cytoplasm"/>
    <property type="evidence" value="ECO:0007669"/>
    <property type="project" value="UniProtKB-SubCell"/>
</dbReference>
<keyword evidence="8 14" id="KW-0862">Zinc</keyword>
<dbReference type="Gene3D" id="3.30.980.10">
    <property type="entry name" value="Threonyl-trna Synthetase, Chain A, domain 2"/>
    <property type="match status" value="1"/>
</dbReference>
<dbReference type="FunFam" id="3.40.50.800:FF:000001">
    <property type="entry name" value="Threonine--tRNA ligase"/>
    <property type="match status" value="1"/>
</dbReference>
<dbReference type="AlphaFoldDB" id="A0A8H9IXN2"/>
<dbReference type="InterPro" id="IPR047246">
    <property type="entry name" value="ThrRS_anticodon"/>
</dbReference>
<dbReference type="InterPro" id="IPR012947">
    <property type="entry name" value="tRNA_SAD"/>
</dbReference>
<evidence type="ECO:0000256" key="12">
    <source>
        <dbReference type="ARBA" id="ARBA00023146"/>
    </source>
</evidence>
<evidence type="ECO:0000256" key="8">
    <source>
        <dbReference type="ARBA" id="ARBA00022833"/>
    </source>
</evidence>
<dbReference type="GO" id="GO:0006435">
    <property type="term" value="P:threonyl-tRNA aminoacylation"/>
    <property type="evidence" value="ECO:0007669"/>
    <property type="project" value="UniProtKB-UniRule"/>
</dbReference>
<dbReference type="InterPro" id="IPR002314">
    <property type="entry name" value="aa-tRNA-synt_IIb"/>
</dbReference>
<evidence type="ECO:0000256" key="13">
    <source>
        <dbReference type="ARBA" id="ARBA00049515"/>
    </source>
</evidence>
<keyword evidence="7 14" id="KW-0547">Nucleotide-binding</keyword>
<dbReference type="EMBL" id="BNAV01000007">
    <property type="protein sequence ID" value="GHF67619.1"/>
    <property type="molecule type" value="Genomic_DNA"/>
</dbReference>
<evidence type="ECO:0000313" key="18">
    <source>
        <dbReference type="Proteomes" id="UP000658656"/>
    </source>
</evidence>
<dbReference type="NCBIfam" id="TIGR00418">
    <property type="entry name" value="thrS"/>
    <property type="match status" value="1"/>
</dbReference>
<dbReference type="FunFam" id="3.30.980.10:FF:000005">
    <property type="entry name" value="Threonyl-tRNA synthetase, mitochondrial"/>
    <property type="match status" value="1"/>
</dbReference>
<dbReference type="HAMAP" id="MF_00184">
    <property type="entry name" value="Thr_tRNA_synth"/>
    <property type="match status" value="1"/>
</dbReference>
<evidence type="ECO:0000256" key="6">
    <source>
        <dbReference type="ARBA" id="ARBA00022723"/>
    </source>
</evidence>
<dbReference type="PRINTS" id="PR01047">
    <property type="entry name" value="TRNASYNTHTHR"/>
</dbReference>
<keyword evidence="11 14" id="KW-0648">Protein biosynthesis</keyword>
<reference evidence="17" key="2">
    <citation type="submission" date="2020-09" db="EMBL/GenBank/DDBJ databases">
        <authorList>
            <person name="Sun Q."/>
            <person name="Zhou Y."/>
        </authorList>
    </citation>
    <scope>NUCLEOTIDE SEQUENCE</scope>
    <source>
        <strain evidence="17">CGMCC 4.7679</strain>
    </source>
</reference>
<keyword evidence="6 14" id="KW-0479">Metal-binding</keyword>
<reference evidence="17" key="1">
    <citation type="journal article" date="2014" name="Int. J. Syst. Evol. Microbiol.">
        <title>Complete genome sequence of Corynebacterium casei LMG S-19264T (=DSM 44701T), isolated from a smear-ripened cheese.</title>
        <authorList>
            <consortium name="US DOE Joint Genome Institute (JGI-PGF)"/>
            <person name="Walter F."/>
            <person name="Albersmeier A."/>
            <person name="Kalinowski J."/>
            <person name="Ruckert C."/>
        </authorList>
    </citation>
    <scope>NUCLEOTIDE SEQUENCE</scope>
    <source>
        <strain evidence="17">CGMCC 4.7679</strain>
    </source>
</reference>
<organism evidence="17 18">
    <name type="scientific">Amycolatopsis bartoniae</name>
    <dbReference type="NCBI Taxonomy" id="941986"/>
    <lineage>
        <taxon>Bacteria</taxon>
        <taxon>Bacillati</taxon>
        <taxon>Actinomycetota</taxon>
        <taxon>Actinomycetes</taxon>
        <taxon>Pseudonocardiales</taxon>
        <taxon>Pseudonocardiaceae</taxon>
        <taxon>Amycolatopsis</taxon>
    </lineage>
</organism>
<dbReference type="PROSITE" id="PS50862">
    <property type="entry name" value="AA_TRNA_LIGASE_II"/>
    <property type="match status" value="1"/>
</dbReference>
<evidence type="ECO:0000256" key="7">
    <source>
        <dbReference type="ARBA" id="ARBA00022741"/>
    </source>
</evidence>
<evidence type="ECO:0000256" key="3">
    <source>
        <dbReference type="ARBA" id="ARBA00022490"/>
    </source>
</evidence>
<dbReference type="SUPFAM" id="SSF52954">
    <property type="entry name" value="Class II aaRS ABD-related"/>
    <property type="match status" value="1"/>
</dbReference>
<dbReference type="GO" id="GO:0005524">
    <property type="term" value="F:ATP binding"/>
    <property type="evidence" value="ECO:0007669"/>
    <property type="project" value="UniProtKB-UniRule"/>
</dbReference>
<keyword evidence="9 14" id="KW-0067">ATP-binding</keyword>
<feature type="domain" description="Aminoacyl-transfer RNA synthetases class-II family profile" evidence="15">
    <location>
        <begin position="295"/>
        <end position="570"/>
    </location>
</feature>
<dbReference type="InterPro" id="IPR004095">
    <property type="entry name" value="TGS"/>
</dbReference>
<dbReference type="PANTHER" id="PTHR11451">
    <property type="entry name" value="THREONINE-TRNA LIGASE"/>
    <property type="match status" value="1"/>
</dbReference>
<dbReference type="PROSITE" id="PS51880">
    <property type="entry name" value="TGS"/>
    <property type="match status" value="1"/>
</dbReference>
<dbReference type="Gene3D" id="3.40.50.800">
    <property type="entry name" value="Anticodon-binding domain"/>
    <property type="match status" value="1"/>
</dbReference>
<dbReference type="SUPFAM" id="SSF55186">
    <property type="entry name" value="ThrRS/AlaRS common domain"/>
    <property type="match status" value="1"/>
</dbReference>
<keyword evidence="5 14" id="KW-0436">Ligase</keyword>
<feature type="binding site" evidence="14">
    <location>
        <position position="547"/>
    </location>
    <ligand>
        <name>Zn(2+)</name>
        <dbReference type="ChEBI" id="CHEBI:29105"/>
        <note>catalytic</note>
    </ligand>
</feature>
<comment type="catalytic activity">
    <reaction evidence="13 14">
        <text>tRNA(Thr) + L-threonine + ATP = L-threonyl-tRNA(Thr) + AMP + diphosphate + H(+)</text>
        <dbReference type="Rhea" id="RHEA:24624"/>
        <dbReference type="Rhea" id="RHEA-COMP:9670"/>
        <dbReference type="Rhea" id="RHEA-COMP:9704"/>
        <dbReference type="ChEBI" id="CHEBI:15378"/>
        <dbReference type="ChEBI" id="CHEBI:30616"/>
        <dbReference type="ChEBI" id="CHEBI:33019"/>
        <dbReference type="ChEBI" id="CHEBI:57926"/>
        <dbReference type="ChEBI" id="CHEBI:78442"/>
        <dbReference type="ChEBI" id="CHEBI:78534"/>
        <dbReference type="ChEBI" id="CHEBI:456215"/>
        <dbReference type="EC" id="6.1.1.3"/>
    </reaction>
</comment>
<comment type="caution">
    <text evidence="14">Lacks conserved residue(s) required for the propagation of feature annotation.</text>
</comment>
<accession>A0A8H9IXN2</accession>
<dbReference type="PANTHER" id="PTHR11451:SF44">
    <property type="entry name" value="THREONINE--TRNA LIGASE, CHLOROPLASTIC_MITOCHONDRIAL 2"/>
    <property type="match status" value="1"/>
</dbReference>
<dbReference type="Proteomes" id="UP000658656">
    <property type="component" value="Unassembled WGS sequence"/>
</dbReference>
<dbReference type="Gene3D" id="3.30.54.20">
    <property type="match status" value="1"/>
</dbReference>
<dbReference type="GO" id="GO:0046872">
    <property type="term" value="F:metal ion binding"/>
    <property type="evidence" value="ECO:0007669"/>
    <property type="project" value="UniProtKB-KW"/>
</dbReference>
<name>A0A8H9IXN2_9PSEU</name>
<dbReference type="Pfam" id="PF03129">
    <property type="entry name" value="HGTP_anticodon"/>
    <property type="match status" value="1"/>
</dbReference>
<evidence type="ECO:0000256" key="10">
    <source>
        <dbReference type="ARBA" id="ARBA00022884"/>
    </source>
</evidence>
<comment type="similarity">
    <text evidence="2 14">Belongs to the class-II aminoacyl-tRNA synthetase family.</text>
</comment>
<dbReference type="InterPro" id="IPR036621">
    <property type="entry name" value="Anticodon-bd_dom_sf"/>
</dbReference>
<sequence length="686" mass="76599">MNQPSSAAAAPAASVVVQAGTTAGAAIREAGLPTKGPDTVVVVRDPEGRLRDLAWAPESDTEVEPVAANTEDGRSVIRHSAAHVLAQAVQQQFPEAKLGIGPPVKDGFYYDFQVERPFTPEDLQALEKRMKQIVKGAQQFSRRRFDSPEQAREELAGEPFKLELIDLKSDVDTSEIMEVGGGELTIYDNLDPRTKERVWSDLCRGPHVPTTKFIPAFKLTRVAAAYWRGNEKNPQLQRIYGTAWESQEAQDAYLEMLAEAERRDHRKLGAELDLFSFPDEIGSGLPVFHPKGGIIRQEMENYSRQRHVEAGYSFVNTPHITKGNLFEVSGHLDWYRDGMFPAMHLDAEYDADGKVVKPGQDYYLKPMNCPFHDLIFRSRGRSYRELPLRMFEFGSVYRYEKSGVVHGLTRVRGMTQDDAHIFCTPEQVPDELRSLLGFVLNLLRDYGLDDFYLELSTRNDEKYVGSDEVWEEATETLRQAALDSGLELVPDPGGAAFYGPKISVQAKDALGRSWQMSTIQLDFNLPERFELEYAASDGTRKRPVMIHRALFGSIERFFGVLTEHYAGAFPAWLAPLQVVGIPIAEDHVEHLRGVEKALRAKGIRVDVDTSDDRMQKKIRTHTTQKVPFLVLAGAKDVEAGAVSFRFRDGSQINGVPVADAVEAIAGWVARRENTSPSAESFGAVLA</sequence>
<comment type="caution">
    <text evidence="17">The sequence shown here is derived from an EMBL/GenBank/DDBJ whole genome shotgun (WGS) entry which is preliminary data.</text>
</comment>
<dbReference type="OrthoDB" id="9802304at2"/>
<proteinExistence type="inferred from homology"/>
<dbReference type="CDD" id="cd00860">
    <property type="entry name" value="ThrRS_anticodon"/>
    <property type="match status" value="1"/>
</dbReference>
<dbReference type="GO" id="GO:0000049">
    <property type="term" value="F:tRNA binding"/>
    <property type="evidence" value="ECO:0007669"/>
    <property type="project" value="UniProtKB-KW"/>
</dbReference>
<evidence type="ECO:0000256" key="11">
    <source>
        <dbReference type="ARBA" id="ARBA00022917"/>
    </source>
</evidence>
<evidence type="ECO:0000256" key="4">
    <source>
        <dbReference type="ARBA" id="ARBA00022555"/>
    </source>
</evidence>